<name>A0ABR6TMG1_9FIRM</name>
<dbReference type="InterPro" id="IPR011551">
    <property type="entry name" value="NTP_PyrPHydrolase_MazG"/>
</dbReference>
<dbReference type="Pfam" id="PF00590">
    <property type="entry name" value="TP_methylase"/>
    <property type="match status" value="1"/>
</dbReference>
<dbReference type="EMBL" id="JABGBW010000004">
    <property type="protein sequence ID" value="MBC2576333.1"/>
    <property type="molecule type" value="Genomic_DNA"/>
</dbReference>
<dbReference type="InterPro" id="IPR024180">
    <property type="entry name" value="Tetrapyrrole_Mease/MazG_pred"/>
</dbReference>
<dbReference type="CDD" id="cd11529">
    <property type="entry name" value="NTP-PPase_MazG_Cterm"/>
    <property type="match status" value="1"/>
</dbReference>
<keyword evidence="4" id="KW-1185">Reference proteome</keyword>
<evidence type="ECO:0000259" key="2">
    <source>
        <dbReference type="Pfam" id="PF03819"/>
    </source>
</evidence>
<dbReference type="InterPro" id="IPR004518">
    <property type="entry name" value="MazG-like_dom"/>
</dbReference>
<dbReference type="Gene3D" id="3.40.1010.10">
    <property type="entry name" value="Cobalt-precorrin-4 Transmethylase, Domain 1"/>
    <property type="match status" value="1"/>
</dbReference>
<dbReference type="PANTHER" id="PTHR30522">
    <property type="entry name" value="NUCLEOSIDE TRIPHOSPHATE PYROPHOSPHOHYDROLASE"/>
    <property type="match status" value="1"/>
</dbReference>
<protein>
    <submittedName>
        <fullName evidence="3">Nucleoside triphosphate pyrophosphohydrolase</fullName>
        <ecNumber evidence="3">3.6.1.9</ecNumber>
    </submittedName>
</protein>
<sequence length="484" mass="56647">MSITILGLGAGDISQISFGAVKELESGKKIYLRTENHPIISQLNIEYESFDSYYNNGENFEDVYKSIAEKIIQFGSEGDIIYAVPGHPRVAESTVTLIEKYAYEKNIKINMIASMSFVDAIYNYLGFDPSEGFRLLDAFSISKKDMDFNSNIIITQVYDRYIASNIKIKLMDYYNDEQKIWLVRSAGIKNQEYKKKVKLCELDRIENEFDHLTSLYIPKTSEKRFQDIFDLIEVTKTLRGKNGCPWDKKQTHQSLTKYLIEESYELIDSIEKDDIEGMIEELGDLLYHIVLHSQIGIEEGFFDFDEVCDNITKKMISRHPHVFDIKWSVNYERDFSWEKNKMEEKGEKKVSEGIRRIPKSLPALIKAEKIQSKAAKVGFDWSDIEDVFSKVKEEYDEFYKEYLEKNHKKTQEEFGDLIFALVNLARFLKIDPEYALNLTNTKFVDRFEYVEDKIIASKKSFDEVDLEIMDSYWNESKNKINKNH</sequence>
<dbReference type="EC" id="3.6.1.9" evidence="3"/>
<dbReference type="NCBIfam" id="TIGR00444">
    <property type="entry name" value="mazG"/>
    <property type="match status" value="1"/>
</dbReference>
<dbReference type="NCBIfam" id="NF007113">
    <property type="entry name" value="PRK09562.1"/>
    <property type="match status" value="1"/>
</dbReference>
<dbReference type="SUPFAM" id="SSF53790">
    <property type="entry name" value="Tetrapyrrole methylase"/>
    <property type="match status" value="1"/>
</dbReference>
<evidence type="ECO:0000259" key="1">
    <source>
        <dbReference type="Pfam" id="PF00590"/>
    </source>
</evidence>
<dbReference type="CDD" id="cd11723">
    <property type="entry name" value="YabN_N_like"/>
    <property type="match status" value="1"/>
</dbReference>
<dbReference type="CDD" id="cd11528">
    <property type="entry name" value="NTP-PPase_MazG_Nterm"/>
    <property type="match status" value="1"/>
</dbReference>
<evidence type="ECO:0000313" key="3">
    <source>
        <dbReference type="EMBL" id="MBC2576333.1"/>
    </source>
</evidence>
<dbReference type="GO" id="GO:0047429">
    <property type="term" value="F:nucleoside triphosphate diphosphatase activity"/>
    <property type="evidence" value="ECO:0007669"/>
    <property type="project" value="UniProtKB-EC"/>
</dbReference>
<dbReference type="SUPFAM" id="SSF101386">
    <property type="entry name" value="all-alpha NTP pyrophosphatases"/>
    <property type="match status" value="2"/>
</dbReference>
<dbReference type="Proteomes" id="UP000713904">
    <property type="component" value="Unassembled WGS sequence"/>
</dbReference>
<reference evidence="3 4" key="1">
    <citation type="submission" date="2020-05" db="EMBL/GenBank/DDBJ databases">
        <title>Draft genome of xy-202 and genomic insight in genome of the genus Peptostreptococcus.</title>
        <authorList>
            <person name="Zhang Z."/>
        </authorList>
    </citation>
    <scope>NUCLEOTIDE SEQUENCE [LARGE SCALE GENOMIC DNA]</scope>
    <source>
        <strain evidence="3 4">DSM 27025</strain>
    </source>
</reference>
<dbReference type="InterPro" id="IPR014777">
    <property type="entry name" value="4pyrrole_Mease_sub1"/>
</dbReference>
<feature type="domain" description="Tetrapyrrole methylase" evidence="1">
    <location>
        <begin position="3"/>
        <end position="194"/>
    </location>
</feature>
<comment type="caution">
    <text evidence="3">The sequence shown here is derived from an EMBL/GenBank/DDBJ whole genome shotgun (WGS) entry which is preliminary data.</text>
</comment>
<proteinExistence type="predicted"/>
<dbReference type="InterPro" id="IPR035996">
    <property type="entry name" value="4pyrrol_Methylase_sf"/>
</dbReference>
<dbReference type="PANTHER" id="PTHR30522:SF0">
    <property type="entry name" value="NUCLEOSIDE TRIPHOSPHATE PYROPHOSPHOHYDROLASE"/>
    <property type="match status" value="1"/>
</dbReference>
<dbReference type="RefSeq" id="WP_185624359.1">
    <property type="nucleotide sequence ID" value="NZ_JABGBW010000004.1"/>
</dbReference>
<organism evidence="3 4">
    <name type="scientific">Peptostreptococcus canis</name>
    <dbReference type="NCBI Taxonomy" id="1159213"/>
    <lineage>
        <taxon>Bacteria</taxon>
        <taxon>Bacillati</taxon>
        <taxon>Bacillota</taxon>
        <taxon>Clostridia</taxon>
        <taxon>Peptostreptococcales</taxon>
        <taxon>Peptostreptococcaceae</taxon>
        <taxon>Peptostreptococcus</taxon>
    </lineage>
</organism>
<dbReference type="InterPro" id="IPR000878">
    <property type="entry name" value="4pyrrol_Mease"/>
</dbReference>
<dbReference type="PIRSF" id="PIRSF002845">
    <property type="entry name" value="Ttrprl_mtas_MazG"/>
    <property type="match status" value="1"/>
</dbReference>
<keyword evidence="3" id="KW-0378">Hydrolase</keyword>
<accession>A0ABR6TMG1</accession>
<dbReference type="InterPro" id="IPR048015">
    <property type="entry name" value="NTP-PPase_MazG-like_N"/>
</dbReference>
<dbReference type="Gene3D" id="1.10.287.1080">
    <property type="entry name" value="MazG-like"/>
    <property type="match status" value="2"/>
</dbReference>
<dbReference type="InterPro" id="IPR048011">
    <property type="entry name" value="NTP-PPase_MazG-like_C"/>
</dbReference>
<dbReference type="Pfam" id="PF03819">
    <property type="entry name" value="MazG"/>
    <property type="match status" value="1"/>
</dbReference>
<dbReference type="InterPro" id="IPR035013">
    <property type="entry name" value="YabN_N"/>
</dbReference>
<feature type="domain" description="NTP pyrophosphohydrolase MazG-like" evidence="2">
    <location>
        <begin position="250"/>
        <end position="323"/>
    </location>
</feature>
<gene>
    <name evidence="3" type="primary">mazG</name>
    <name evidence="3" type="ORF">HLB29_06505</name>
</gene>
<evidence type="ECO:0000313" key="4">
    <source>
        <dbReference type="Proteomes" id="UP000713904"/>
    </source>
</evidence>